<name>A0A8J8NSW2_HALGN</name>
<evidence type="ECO:0000313" key="2">
    <source>
        <dbReference type="EMBL" id="TNV79689.1"/>
    </source>
</evidence>
<dbReference type="AlphaFoldDB" id="A0A8J8NSW2"/>
<feature type="transmembrane region" description="Helical" evidence="1">
    <location>
        <begin position="70"/>
        <end position="92"/>
    </location>
</feature>
<evidence type="ECO:0000256" key="1">
    <source>
        <dbReference type="SAM" id="Phobius"/>
    </source>
</evidence>
<organism evidence="2 3">
    <name type="scientific">Halteria grandinella</name>
    <dbReference type="NCBI Taxonomy" id="5974"/>
    <lineage>
        <taxon>Eukaryota</taxon>
        <taxon>Sar</taxon>
        <taxon>Alveolata</taxon>
        <taxon>Ciliophora</taxon>
        <taxon>Intramacronucleata</taxon>
        <taxon>Spirotrichea</taxon>
        <taxon>Stichotrichia</taxon>
        <taxon>Sporadotrichida</taxon>
        <taxon>Halteriidae</taxon>
        <taxon>Halteria</taxon>
    </lineage>
</organism>
<keyword evidence="1" id="KW-0812">Transmembrane</keyword>
<dbReference type="Proteomes" id="UP000785679">
    <property type="component" value="Unassembled WGS sequence"/>
</dbReference>
<protein>
    <submittedName>
        <fullName evidence="2">Uncharacterized protein</fullName>
    </submittedName>
</protein>
<sequence length="106" mass="12427">MASTTRIGIKIIAPGQNFHFFHCGASYLRKAGYLESRSSRTLRTEWICDQDISKRARPIRAQRLHQKIAWMYQLSIIIKLCFQGSIIIKLIYKSRLKCLLTQYYLS</sequence>
<keyword evidence="3" id="KW-1185">Reference proteome</keyword>
<evidence type="ECO:0000313" key="3">
    <source>
        <dbReference type="Proteomes" id="UP000785679"/>
    </source>
</evidence>
<keyword evidence="1" id="KW-0472">Membrane</keyword>
<gene>
    <name evidence="2" type="ORF">FGO68_gene8938</name>
</gene>
<keyword evidence="1" id="KW-1133">Transmembrane helix</keyword>
<dbReference type="EMBL" id="RRYP01008558">
    <property type="protein sequence ID" value="TNV79689.1"/>
    <property type="molecule type" value="Genomic_DNA"/>
</dbReference>
<reference evidence="2" key="1">
    <citation type="submission" date="2019-06" db="EMBL/GenBank/DDBJ databases">
        <authorList>
            <person name="Zheng W."/>
        </authorList>
    </citation>
    <scope>NUCLEOTIDE SEQUENCE</scope>
    <source>
        <strain evidence="2">QDHG01</strain>
    </source>
</reference>
<comment type="caution">
    <text evidence="2">The sequence shown here is derived from an EMBL/GenBank/DDBJ whole genome shotgun (WGS) entry which is preliminary data.</text>
</comment>
<proteinExistence type="predicted"/>
<accession>A0A8J8NSW2</accession>